<dbReference type="InterPro" id="IPR036770">
    <property type="entry name" value="Ankyrin_rpt-contain_sf"/>
</dbReference>
<reference evidence="2" key="1">
    <citation type="submission" date="2023-07" db="EMBL/GenBank/DDBJ databases">
        <authorList>
            <consortium name="AG Swart"/>
            <person name="Singh M."/>
            <person name="Singh A."/>
            <person name="Seah K."/>
            <person name="Emmerich C."/>
        </authorList>
    </citation>
    <scope>NUCLEOTIDE SEQUENCE</scope>
    <source>
        <strain evidence="2">DP1</strain>
    </source>
</reference>
<gene>
    <name evidence="2" type="ORF">ECRASSUSDP1_LOCUS9724</name>
</gene>
<protein>
    <recommendedName>
        <fullName evidence="4">Ankyrin repeat domain-containing protein</fullName>
    </recommendedName>
</protein>
<dbReference type="Gene3D" id="1.25.40.20">
    <property type="entry name" value="Ankyrin repeat-containing domain"/>
    <property type="match status" value="1"/>
</dbReference>
<evidence type="ECO:0008006" key="4">
    <source>
        <dbReference type="Google" id="ProtNLM"/>
    </source>
</evidence>
<accession>A0AAD1UGX5</accession>
<feature type="compositionally biased region" description="Polar residues" evidence="1">
    <location>
        <begin position="1"/>
        <end position="17"/>
    </location>
</feature>
<sequence>MDRFNKTGQNVIHMNTRAQDKKISQKPKTHMSSTQKSPYPPIQNRKTVQPKKGVKEEVKTPKPASSKTIPEHQISTFDKFMLLKLENDIRETIEEAITWRFITDFKKLEKLYEKLLQEKKTIKVKEQEASSAINDDINDSGWSGIMYSAYQQVPRAVDFFITEGADVTKANSVGWNSLFLLAMNEKYNNTCGTCMGCFLHKNDRKIYCDNHLKIIQIAESLIEAGCDYEAKDTVGNTAKVYCERIKNVPLMKLFNHLDNVKFSKQKRKEFLFAWTKSKESKEVKLKNSSRSLHKISFNLMTVIIKYI</sequence>
<proteinExistence type="predicted"/>
<dbReference type="SUPFAM" id="SSF48403">
    <property type="entry name" value="Ankyrin repeat"/>
    <property type="match status" value="1"/>
</dbReference>
<evidence type="ECO:0000256" key="1">
    <source>
        <dbReference type="SAM" id="MobiDB-lite"/>
    </source>
</evidence>
<comment type="caution">
    <text evidence="2">The sequence shown here is derived from an EMBL/GenBank/DDBJ whole genome shotgun (WGS) entry which is preliminary data.</text>
</comment>
<dbReference type="AlphaFoldDB" id="A0AAD1UGX5"/>
<dbReference type="EMBL" id="CAMPGE010009565">
    <property type="protein sequence ID" value="CAI2368432.1"/>
    <property type="molecule type" value="Genomic_DNA"/>
</dbReference>
<evidence type="ECO:0000313" key="3">
    <source>
        <dbReference type="Proteomes" id="UP001295684"/>
    </source>
</evidence>
<name>A0AAD1UGX5_EUPCR</name>
<feature type="region of interest" description="Disordered" evidence="1">
    <location>
        <begin position="1"/>
        <end position="70"/>
    </location>
</feature>
<dbReference type="Proteomes" id="UP001295684">
    <property type="component" value="Unassembled WGS sequence"/>
</dbReference>
<keyword evidence="3" id="KW-1185">Reference proteome</keyword>
<organism evidence="2 3">
    <name type="scientific">Euplotes crassus</name>
    <dbReference type="NCBI Taxonomy" id="5936"/>
    <lineage>
        <taxon>Eukaryota</taxon>
        <taxon>Sar</taxon>
        <taxon>Alveolata</taxon>
        <taxon>Ciliophora</taxon>
        <taxon>Intramacronucleata</taxon>
        <taxon>Spirotrichea</taxon>
        <taxon>Hypotrichia</taxon>
        <taxon>Euplotida</taxon>
        <taxon>Euplotidae</taxon>
        <taxon>Moneuplotes</taxon>
    </lineage>
</organism>
<evidence type="ECO:0000313" key="2">
    <source>
        <dbReference type="EMBL" id="CAI2368432.1"/>
    </source>
</evidence>